<dbReference type="OrthoDB" id="337830at2"/>
<dbReference type="EMBL" id="LR778301">
    <property type="protein sequence ID" value="CAB1367650.1"/>
    <property type="molecule type" value="Genomic_DNA"/>
</dbReference>
<dbReference type="PANTHER" id="PTHR43400:SF10">
    <property type="entry name" value="3-OXOSTEROID 1-DEHYDROGENASE"/>
    <property type="match status" value="1"/>
</dbReference>
<dbReference type="InterPro" id="IPR036188">
    <property type="entry name" value="FAD/NAD-bd_sf"/>
</dbReference>
<gene>
    <name evidence="6" type="ORF">DENOEST_0485</name>
</gene>
<keyword evidence="2" id="KW-0285">Flavoprotein</keyword>
<reference evidence="6 7" key="1">
    <citation type="submission" date="2020-03" db="EMBL/GenBank/DDBJ databases">
        <authorList>
            <consortium name="Genoscope - CEA"/>
            <person name="William W."/>
        </authorList>
    </citation>
    <scope>NUCLEOTIDE SEQUENCE [LARGE SCALE GENOMIC DNA]</scope>
    <source>
        <strain evidence="7">DSM 16959</strain>
    </source>
</reference>
<dbReference type="InterPro" id="IPR003953">
    <property type="entry name" value="FAD-dep_OxRdtase_2_FAD-bd"/>
</dbReference>
<dbReference type="AlphaFoldDB" id="A0A6S6XSG9"/>
<proteinExistence type="predicted"/>
<dbReference type="Proteomes" id="UP000515733">
    <property type="component" value="Chromosome"/>
</dbReference>
<dbReference type="GO" id="GO:0016491">
    <property type="term" value="F:oxidoreductase activity"/>
    <property type="evidence" value="ECO:0007669"/>
    <property type="project" value="UniProtKB-KW"/>
</dbReference>
<name>A0A6S6XSG9_9PROT</name>
<dbReference type="GO" id="GO:0008202">
    <property type="term" value="P:steroid metabolic process"/>
    <property type="evidence" value="ECO:0007669"/>
    <property type="project" value="UniProtKB-ARBA"/>
</dbReference>
<accession>A0A6S6XSG9</accession>
<sequence>MSKPYSPSRPLRLSDVERWDIETDVAVIGFGISGACAAIEAKNAGAQVTIFEVAAASGGSAALSGGDIYLGGNGGTPAQKAAGFEDQTEDFVKYLMMAGGPGADEARVRLYAENAVAHYHWLVEQGLPFKNSYLPGKWLEPTTDDTLIWSGSEAAWPFAQQAKPAPRGHTPQMKGWGAGKLIMETLTAKAHSLGIESHFSSRALALIADQDNRVHGLVVRIDGEPRMVRARKGVILCSGGFICNEEMVKRYVPASRVCPNPTSGGNDDGSGIRMGMSVGGDVLNMDQFFATRPFYPPESLVKGIFVNELGQRFINEDAYHGRVTHYMLRQPNDRCWLLVDSTMFERPVTYPDITVAAVGETWEEVEQELGIPAGELVHTVERFNRHAEQGEDPLWHKDAEYLQPLIEAPFAALAYGGKDYIGTSFTLGGLSTLPNGQVLTPEGEAIPGLYAAGRCACGIPRWGEGYSSGMSLGDSSFFGRQAGRQAAGA</sequence>
<keyword evidence="7" id="KW-1185">Reference proteome</keyword>
<evidence type="ECO:0000256" key="1">
    <source>
        <dbReference type="ARBA" id="ARBA00001974"/>
    </source>
</evidence>
<keyword evidence="3" id="KW-0274">FAD</keyword>
<evidence type="ECO:0000256" key="2">
    <source>
        <dbReference type="ARBA" id="ARBA00022630"/>
    </source>
</evidence>
<comment type="cofactor">
    <cofactor evidence="1">
        <name>FAD</name>
        <dbReference type="ChEBI" id="CHEBI:57692"/>
    </cofactor>
</comment>
<dbReference type="InterPro" id="IPR027477">
    <property type="entry name" value="Succ_DH/fumarate_Rdtase_cat_sf"/>
</dbReference>
<dbReference type="SUPFAM" id="SSF51905">
    <property type="entry name" value="FAD/NAD(P)-binding domain"/>
    <property type="match status" value="1"/>
</dbReference>
<evidence type="ECO:0000256" key="4">
    <source>
        <dbReference type="ARBA" id="ARBA00023002"/>
    </source>
</evidence>
<evidence type="ECO:0000256" key="3">
    <source>
        <dbReference type="ARBA" id="ARBA00022827"/>
    </source>
</evidence>
<protein>
    <submittedName>
        <fullName evidence="6">Fumarate reductase</fullName>
    </submittedName>
</protein>
<dbReference type="SUPFAM" id="SSF56425">
    <property type="entry name" value="Succinate dehydrogenase/fumarate reductase flavoprotein, catalytic domain"/>
    <property type="match status" value="1"/>
</dbReference>
<evidence type="ECO:0000313" key="6">
    <source>
        <dbReference type="EMBL" id="CAB1367650.1"/>
    </source>
</evidence>
<dbReference type="NCBIfam" id="NF005510">
    <property type="entry name" value="PRK07121.1-3"/>
    <property type="match status" value="1"/>
</dbReference>
<dbReference type="InterPro" id="IPR050315">
    <property type="entry name" value="FAD-oxidoreductase_2"/>
</dbReference>
<dbReference type="RefSeq" id="WP_145770576.1">
    <property type="nucleotide sequence ID" value="NZ_LR778301.1"/>
</dbReference>
<feature type="domain" description="FAD-dependent oxidoreductase 2 FAD-binding" evidence="5">
    <location>
        <begin position="24"/>
        <end position="459"/>
    </location>
</feature>
<evidence type="ECO:0000313" key="7">
    <source>
        <dbReference type="Proteomes" id="UP000515733"/>
    </source>
</evidence>
<dbReference type="Gene3D" id="3.90.700.10">
    <property type="entry name" value="Succinate dehydrogenase/fumarate reductase flavoprotein, catalytic domain"/>
    <property type="match status" value="1"/>
</dbReference>
<organism evidence="6 7">
    <name type="scientific">Denitratisoma oestradiolicum</name>
    <dbReference type="NCBI Taxonomy" id="311182"/>
    <lineage>
        <taxon>Bacteria</taxon>
        <taxon>Pseudomonadati</taxon>
        <taxon>Pseudomonadota</taxon>
        <taxon>Betaproteobacteria</taxon>
        <taxon>Nitrosomonadales</taxon>
        <taxon>Sterolibacteriaceae</taxon>
        <taxon>Denitratisoma</taxon>
    </lineage>
</organism>
<dbReference type="Pfam" id="PF00890">
    <property type="entry name" value="FAD_binding_2"/>
    <property type="match status" value="1"/>
</dbReference>
<keyword evidence="4" id="KW-0560">Oxidoreductase</keyword>
<dbReference type="Gene3D" id="3.50.50.60">
    <property type="entry name" value="FAD/NAD(P)-binding domain"/>
    <property type="match status" value="1"/>
</dbReference>
<dbReference type="KEGG" id="doe:DENOEST_0485"/>
<dbReference type="PANTHER" id="PTHR43400">
    <property type="entry name" value="FUMARATE REDUCTASE"/>
    <property type="match status" value="1"/>
</dbReference>
<evidence type="ECO:0000259" key="5">
    <source>
        <dbReference type="Pfam" id="PF00890"/>
    </source>
</evidence>